<dbReference type="OMA" id="ECQGWES"/>
<sequence length="183" mass="21340">MATAQPSQVRQKYDTNCEAAINSHIRLELYTSYLYLSMAFYFNRDDVALENFFRYFLRLSDDKMEHAQKLMKLQNLRGGRIRLHDIRKPERQGWESGLVAMESAFHLEKNVNQSLLELYQLAVEKGDPQLCHFLESHYLHEQVKTIKELGGYVSNLRKMCSPEAGLAEYLFDKLTLGGRVKET</sequence>
<dbReference type="GO" id="GO:0008198">
    <property type="term" value="F:ferrous iron binding"/>
    <property type="evidence" value="ECO:0007669"/>
    <property type="project" value="TreeGrafter"/>
</dbReference>
<evidence type="ECO:0000256" key="6">
    <source>
        <dbReference type="RuleBase" id="RU361145"/>
    </source>
</evidence>
<evidence type="ECO:0000259" key="7">
    <source>
        <dbReference type="PROSITE" id="PS50905"/>
    </source>
</evidence>
<dbReference type="FunFam" id="1.20.1260.10:FF:000016">
    <property type="entry name" value="Ferritin heavy chain"/>
    <property type="match status" value="1"/>
</dbReference>
<dbReference type="PANTHER" id="PTHR11431:SF97">
    <property type="entry name" value="FERRITIN HEAVY POLYPEPTIDE-LIKE 17-RELATED"/>
    <property type="match status" value="1"/>
</dbReference>
<dbReference type="InterPro" id="IPR009040">
    <property type="entry name" value="Ferritin-like_diiron"/>
</dbReference>
<keyword evidence="3 5" id="KW-0479">Metal-binding</keyword>
<dbReference type="Pfam" id="PF00210">
    <property type="entry name" value="Ferritin"/>
    <property type="match status" value="1"/>
</dbReference>
<dbReference type="InterPro" id="IPR014034">
    <property type="entry name" value="Ferritin_CS"/>
</dbReference>
<accession>A0A0D9SDW2</accession>
<evidence type="ECO:0000313" key="8">
    <source>
        <dbReference type="Ensembl" id="ENSCSAP00000019051.1"/>
    </source>
</evidence>
<dbReference type="CDD" id="cd01056">
    <property type="entry name" value="Euk_Ferritin"/>
    <property type="match status" value="1"/>
</dbReference>
<feature type="binding site" evidence="5">
    <location>
        <position position="66"/>
    </location>
    <ligand>
        <name>Fe cation</name>
        <dbReference type="ChEBI" id="CHEBI:24875"/>
        <label>1</label>
    </ligand>
</feature>
<keyword evidence="2 6" id="KW-0409">Iron storage</keyword>
<feature type="binding site" evidence="5">
    <location>
        <position position="142"/>
    </location>
    <ligand>
        <name>Fe cation</name>
        <dbReference type="ChEBI" id="CHEBI:24875"/>
        <label>2</label>
    </ligand>
</feature>
<dbReference type="SUPFAM" id="SSF47240">
    <property type="entry name" value="Ferritin-like"/>
    <property type="match status" value="1"/>
</dbReference>
<dbReference type="BioGRID-ORCS" id="103231771">
    <property type="hits" value="0 hits in 9 CRISPR screens"/>
</dbReference>
<reference evidence="8" key="2">
    <citation type="submission" date="2025-08" db="UniProtKB">
        <authorList>
            <consortium name="Ensembl"/>
        </authorList>
    </citation>
    <scope>IDENTIFICATION</scope>
</reference>
<keyword evidence="9" id="KW-1185">Reference proteome</keyword>
<feature type="binding site" evidence="5">
    <location>
        <position position="108"/>
    </location>
    <ligand>
        <name>Fe cation</name>
        <dbReference type="ChEBI" id="CHEBI:24875"/>
        <label>2</label>
    </ligand>
</feature>
<name>A0A0D9SDW2_CHLSB</name>
<comment type="similarity">
    <text evidence="1 6">Belongs to the ferritin family.</text>
</comment>
<dbReference type="InterPro" id="IPR008331">
    <property type="entry name" value="Ferritin_DPS_dom"/>
</dbReference>
<dbReference type="Bgee" id="ENSCSAG00000019552">
    <property type="expression patterns" value="Expressed in adrenal cortex and 4 other cell types or tissues"/>
</dbReference>
<evidence type="ECO:0000256" key="2">
    <source>
        <dbReference type="ARBA" id="ARBA00022434"/>
    </source>
</evidence>
<dbReference type="eggNOG" id="KOG2332">
    <property type="taxonomic scope" value="Eukaryota"/>
</dbReference>
<dbReference type="jPOST" id="A0A0D9SDW2"/>
<dbReference type="OrthoDB" id="186462at2759"/>
<protein>
    <recommendedName>
        <fullName evidence="6">Ferritin</fullName>
    </recommendedName>
</protein>
<dbReference type="GO" id="GO:0008199">
    <property type="term" value="F:ferric iron binding"/>
    <property type="evidence" value="ECO:0007669"/>
    <property type="project" value="InterPro"/>
</dbReference>
<dbReference type="AlphaFoldDB" id="A0A0D9SDW2"/>
<evidence type="ECO:0000313" key="9">
    <source>
        <dbReference type="Proteomes" id="UP000029965"/>
    </source>
</evidence>
<gene>
    <name evidence="8" type="primary">FTHL17</name>
</gene>
<evidence type="ECO:0000256" key="5">
    <source>
        <dbReference type="PIRSR" id="PIRSR601519-1"/>
    </source>
</evidence>
<dbReference type="GeneTree" id="ENSGT00940000165498"/>
<dbReference type="PROSITE" id="PS50905">
    <property type="entry name" value="FERRITIN_LIKE"/>
    <property type="match status" value="1"/>
</dbReference>
<dbReference type="GO" id="GO:0004322">
    <property type="term" value="F:ferroxidase activity"/>
    <property type="evidence" value="ECO:0007669"/>
    <property type="project" value="UniProtKB-ARBA"/>
</dbReference>
<evidence type="ECO:0000256" key="3">
    <source>
        <dbReference type="ARBA" id="ARBA00022723"/>
    </source>
</evidence>
<dbReference type="Proteomes" id="UP000029965">
    <property type="component" value="Chromosome X"/>
</dbReference>
<dbReference type="PANTHER" id="PTHR11431">
    <property type="entry name" value="FERRITIN"/>
    <property type="match status" value="1"/>
</dbReference>
<organism evidence="8 9">
    <name type="scientific">Chlorocebus sabaeus</name>
    <name type="common">Green monkey</name>
    <name type="synonym">Simia sabaea</name>
    <dbReference type="NCBI Taxonomy" id="60711"/>
    <lineage>
        <taxon>Eukaryota</taxon>
        <taxon>Metazoa</taxon>
        <taxon>Chordata</taxon>
        <taxon>Craniata</taxon>
        <taxon>Vertebrata</taxon>
        <taxon>Euteleostomi</taxon>
        <taxon>Mammalia</taxon>
        <taxon>Eutheria</taxon>
        <taxon>Euarchontoglires</taxon>
        <taxon>Primates</taxon>
        <taxon>Haplorrhini</taxon>
        <taxon>Catarrhini</taxon>
        <taxon>Cercopithecidae</taxon>
        <taxon>Cercopithecinae</taxon>
        <taxon>Chlorocebus</taxon>
    </lineage>
</organism>
<dbReference type="PROSITE" id="PS00204">
    <property type="entry name" value="FERRITIN_2"/>
    <property type="match status" value="1"/>
</dbReference>
<dbReference type="EMBL" id="AQIB01132235">
    <property type="status" value="NOT_ANNOTATED_CDS"/>
    <property type="molecule type" value="Genomic_DNA"/>
</dbReference>
<dbReference type="GO" id="GO:0006879">
    <property type="term" value="P:intracellular iron ion homeostasis"/>
    <property type="evidence" value="ECO:0007669"/>
    <property type="project" value="UniProtKB-KW"/>
</dbReference>
<evidence type="ECO:0000256" key="1">
    <source>
        <dbReference type="ARBA" id="ARBA00007513"/>
    </source>
</evidence>
<dbReference type="InterPro" id="IPR001519">
    <property type="entry name" value="Ferritin"/>
</dbReference>
<dbReference type="GeneID" id="103231771"/>
<evidence type="ECO:0000256" key="4">
    <source>
        <dbReference type="ARBA" id="ARBA00023004"/>
    </source>
</evidence>
<comment type="function">
    <text evidence="6">Stores iron in a soluble, non-toxic, readily available form. Important for iron homeostasis. Iron is taken up in the ferrous form and deposited as ferric hydroxides after oxidation.</text>
</comment>
<dbReference type="GO" id="GO:0006826">
    <property type="term" value="P:iron ion transport"/>
    <property type="evidence" value="ECO:0007669"/>
    <property type="project" value="InterPro"/>
</dbReference>
<reference evidence="8 9" key="1">
    <citation type="submission" date="2014-03" db="EMBL/GenBank/DDBJ databases">
        <authorList>
            <person name="Warren W."/>
            <person name="Wilson R.K."/>
        </authorList>
    </citation>
    <scope>NUCLEOTIDE SEQUENCE</scope>
</reference>
<feature type="domain" description="Ferritin-like diiron" evidence="7">
    <location>
        <begin position="11"/>
        <end position="160"/>
    </location>
</feature>
<dbReference type="GO" id="GO:0005737">
    <property type="term" value="C:cytoplasm"/>
    <property type="evidence" value="ECO:0007669"/>
    <property type="project" value="TreeGrafter"/>
</dbReference>
<dbReference type="InterPro" id="IPR009078">
    <property type="entry name" value="Ferritin-like_SF"/>
</dbReference>
<feature type="binding site" evidence="5">
    <location>
        <position position="28"/>
    </location>
    <ligand>
        <name>Fe cation</name>
        <dbReference type="ChEBI" id="CHEBI:24875"/>
        <label>1</label>
    </ligand>
</feature>
<dbReference type="InterPro" id="IPR012347">
    <property type="entry name" value="Ferritin-like"/>
</dbReference>
<dbReference type="KEGG" id="csab:103231771"/>
<dbReference type="STRING" id="60711.ENSCSAP00000019051"/>
<reference evidence="8" key="3">
    <citation type="submission" date="2025-09" db="UniProtKB">
        <authorList>
            <consortium name="Ensembl"/>
        </authorList>
    </citation>
    <scope>IDENTIFICATION</scope>
</reference>
<dbReference type="Ensembl" id="ENSCSAT00000019642.1">
    <property type="protein sequence ID" value="ENSCSAP00000019051.1"/>
    <property type="gene ID" value="ENSCSAG00000019552.1"/>
</dbReference>
<proteinExistence type="inferred from homology"/>
<keyword evidence="4 5" id="KW-0408">Iron</keyword>
<dbReference type="Gene3D" id="1.20.1260.10">
    <property type="match status" value="1"/>
</dbReference>